<dbReference type="EMBL" id="QWEG01000001">
    <property type="protein sequence ID" value="RHW43274.1"/>
    <property type="molecule type" value="Genomic_DNA"/>
</dbReference>
<reference evidence="2 3" key="1">
    <citation type="journal article" date="2017" name="Int. J. Syst. Evol. Microbiol.">
        <title>Bacillus notoginsengisoli sp. nov., a novel bacterium isolated from the rhizosphere of Panax notoginseng.</title>
        <authorList>
            <person name="Zhang M.Y."/>
            <person name="Cheng J."/>
            <person name="Cai Y."/>
            <person name="Zhang T.Y."/>
            <person name="Wu Y.Y."/>
            <person name="Manikprabhu D."/>
            <person name="Li W.J."/>
            <person name="Zhang Y.X."/>
        </authorList>
    </citation>
    <scope>NUCLEOTIDE SEQUENCE [LARGE SCALE GENOMIC DNA]</scope>
    <source>
        <strain evidence="2 3">JCM 30743</strain>
    </source>
</reference>
<sequence length="61" mass="7285">MFANVLFVIFFLFLILLFVLSFALFIRRLLINSSTTKHLMQETDRKLDRIIELLEQQAKQP</sequence>
<comment type="caution">
    <text evidence="2">The sequence shown here is derived from an EMBL/GenBank/DDBJ whole genome shotgun (WGS) entry which is preliminary data.</text>
</comment>
<dbReference type="InterPro" id="IPR025143">
    <property type="entry name" value="DUF4083"/>
</dbReference>
<organism evidence="2 3">
    <name type="scientific">Neobacillus notoginsengisoli</name>
    <dbReference type="NCBI Taxonomy" id="1578198"/>
    <lineage>
        <taxon>Bacteria</taxon>
        <taxon>Bacillati</taxon>
        <taxon>Bacillota</taxon>
        <taxon>Bacilli</taxon>
        <taxon>Bacillales</taxon>
        <taxon>Bacillaceae</taxon>
        <taxon>Neobacillus</taxon>
    </lineage>
</organism>
<keyword evidence="1" id="KW-1133">Transmembrane helix</keyword>
<keyword evidence="1" id="KW-0812">Transmembrane</keyword>
<dbReference type="OrthoDB" id="2933442at2"/>
<dbReference type="RefSeq" id="WP_118918882.1">
    <property type="nucleotide sequence ID" value="NZ_QWEG01000001.1"/>
</dbReference>
<keyword evidence="1" id="KW-0472">Membrane</keyword>
<keyword evidence="3" id="KW-1185">Reference proteome</keyword>
<protein>
    <submittedName>
        <fullName evidence="2">DUF4083 domain-containing protein</fullName>
    </submittedName>
</protein>
<dbReference type="Proteomes" id="UP000284416">
    <property type="component" value="Unassembled WGS sequence"/>
</dbReference>
<dbReference type="AlphaFoldDB" id="A0A417YZU3"/>
<feature type="transmembrane region" description="Helical" evidence="1">
    <location>
        <begin position="6"/>
        <end position="30"/>
    </location>
</feature>
<name>A0A417YZU3_9BACI</name>
<dbReference type="Pfam" id="PF13314">
    <property type="entry name" value="DUF4083"/>
    <property type="match status" value="1"/>
</dbReference>
<proteinExistence type="predicted"/>
<gene>
    <name evidence="2" type="ORF">D1B31_00965</name>
</gene>
<evidence type="ECO:0000313" key="2">
    <source>
        <dbReference type="EMBL" id="RHW43274.1"/>
    </source>
</evidence>
<evidence type="ECO:0000256" key="1">
    <source>
        <dbReference type="SAM" id="Phobius"/>
    </source>
</evidence>
<evidence type="ECO:0000313" key="3">
    <source>
        <dbReference type="Proteomes" id="UP000284416"/>
    </source>
</evidence>
<accession>A0A417YZU3</accession>